<reference evidence="1 2" key="1">
    <citation type="journal article" date="2015" name="Nature">
        <title>rRNA introns, odd ribosomes, and small enigmatic genomes across a large radiation of phyla.</title>
        <authorList>
            <person name="Brown C.T."/>
            <person name="Hug L.A."/>
            <person name="Thomas B.C."/>
            <person name="Sharon I."/>
            <person name="Castelle C.J."/>
            <person name="Singh A."/>
            <person name="Wilkins M.J."/>
            <person name="Williams K.H."/>
            <person name="Banfield J.F."/>
        </authorList>
    </citation>
    <scope>NUCLEOTIDE SEQUENCE [LARGE SCALE GENOMIC DNA]</scope>
</reference>
<sequence length="121" mass="13099">RASETKGFFSNINIIIAAHGTGCATLEDYKKRYAQDLVSSTPGMILVNTFTKTVGGYETFIVEVTVPSDTYDIHQIQYVFVVSNTIGLAATGSTTTKTWERDSAKIKASIESIKILPVTGS</sequence>
<gene>
    <name evidence="1" type="ORF">UX60_C0013G0009</name>
</gene>
<name>A0A0G1SPN7_9BACT</name>
<accession>A0A0G1SPN7</accession>
<protein>
    <submittedName>
        <fullName evidence="1">Uncharacterized protein</fullName>
    </submittedName>
</protein>
<dbReference type="SUPFAM" id="SSF55724">
    <property type="entry name" value="Mog1p/PsbP-like"/>
    <property type="match status" value="1"/>
</dbReference>
<dbReference type="EMBL" id="LCMV01000013">
    <property type="protein sequence ID" value="KKU43988.1"/>
    <property type="molecule type" value="Genomic_DNA"/>
</dbReference>
<dbReference type="Gene3D" id="3.40.1000.10">
    <property type="entry name" value="Mog1/PsbP, alpha/beta/alpha sandwich"/>
    <property type="match status" value="1"/>
</dbReference>
<proteinExistence type="predicted"/>
<dbReference type="InterPro" id="IPR016123">
    <property type="entry name" value="Mog1/PsbP_a/b/a-sand"/>
</dbReference>
<organism evidence="1 2">
    <name type="scientific">Berkelbacteria bacterium GW2011_GWA2_46_7</name>
    <dbReference type="NCBI Taxonomy" id="1618335"/>
    <lineage>
        <taxon>Bacteria</taxon>
        <taxon>Candidatus Berkelbacteria</taxon>
    </lineage>
</organism>
<dbReference type="Proteomes" id="UP000034487">
    <property type="component" value="Unassembled WGS sequence"/>
</dbReference>
<evidence type="ECO:0000313" key="1">
    <source>
        <dbReference type="EMBL" id="KKU43988.1"/>
    </source>
</evidence>
<dbReference type="AlphaFoldDB" id="A0A0G1SPN7"/>
<feature type="non-terminal residue" evidence="1">
    <location>
        <position position="1"/>
    </location>
</feature>
<evidence type="ECO:0000313" key="2">
    <source>
        <dbReference type="Proteomes" id="UP000034487"/>
    </source>
</evidence>
<comment type="caution">
    <text evidence="1">The sequence shown here is derived from an EMBL/GenBank/DDBJ whole genome shotgun (WGS) entry which is preliminary data.</text>
</comment>